<sequence length="866" mass="89916">MPPPLRVSTLSLLTNAQGGYASTSTDSRGSDGGDRRVAGASSGDGDGPAGRVAAPAPAPAPSAAAGAGAGATAAVGADLAGAEEEVVPVVICGAGPTGLTLSLLLAKYGIRHVVLERALGPTQHPQAHFINNRTMEVLCVCGGVLSAECWIFRGLGLAGPVRQRMPPLEQWRRFVYCETVAGRVYGEVDHFRGQSSPTSPRLSPEPVAHLPQHRLLGIMLQRQAEVATAAVAEEVATAMVLTLGCDGRLSAPKGSSCGAAVSWGVVQDATNVDDVEVEVEVTDSDSAAAALPPPHPNHPNHPNHHHNQRRRAVLLRCQYLVAADGAHSAVRGLMGGRLETPQAPLPGAGPLQHLINAHFISAALASRAARHPAMLYFVFNPEVVAVLVAHDIQAGEFVAQIPYFPPLQSPADFPPERIVQLIRAAAGQLTPDSPASGSPGVPHPGVVDVRLLQVRPWAMTAEVADRFAFASSDNGSSSSSSSSGGPLAVFLAGDSAHRFPPAGGFGMNTGVQDAANLAWKLAAVLRGWAGRELLRSYAVAPLPPWFRKRLLEAVLDLGRRMSGPEGLPVPPLGAWREQQVQRILKYGSDTSGASLRLQFPAEDLGFVYDKGAVVVRQSSVPAGGISGATAGTAGSSSRAVVETVEEALARLPPRGAPYNPSSAPGCRMPHCWLQLPPSPPPSPLSPPGSDTAGRGSSSNSGQVLAVAAARGTDNFSDLNRQQHQRDLQADLPYPAAAVVVHEPPEGSVLANLVRSAAIYRSIGSSRLGGRISSAGSCGAATAAGVSDGSEACVGRVAPLVELQEAEPGSWLRTMGLPPGSCLLVRPDGHVAWRHLGPPRRRPPPQRPPVPPPPLETNGSKPNAMML</sequence>
<dbReference type="GO" id="GO:0071949">
    <property type="term" value="F:FAD binding"/>
    <property type="evidence" value="ECO:0007669"/>
    <property type="project" value="InterPro"/>
</dbReference>
<feature type="compositionally biased region" description="Pro residues" evidence="3">
    <location>
        <begin position="844"/>
        <end position="854"/>
    </location>
</feature>
<evidence type="ECO:0000313" key="5">
    <source>
        <dbReference type="EMBL" id="EFJ46561.1"/>
    </source>
</evidence>
<dbReference type="Gene3D" id="3.50.50.60">
    <property type="entry name" value="FAD/NAD(P)-binding domain"/>
    <property type="match status" value="2"/>
</dbReference>
<keyword evidence="6" id="KW-1185">Reference proteome</keyword>
<name>D8U132_VOLCA</name>
<dbReference type="SUPFAM" id="SSF51905">
    <property type="entry name" value="FAD/NAD(P)-binding domain"/>
    <property type="match status" value="1"/>
</dbReference>
<organism evidence="6">
    <name type="scientific">Volvox carteri f. nagariensis</name>
    <dbReference type="NCBI Taxonomy" id="3068"/>
    <lineage>
        <taxon>Eukaryota</taxon>
        <taxon>Viridiplantae</taxon>
        <taxon>Chlorophyta</taxon>
        <taxon>core chlorophytes</taxon>
        <taxon>Chlorophyceae</taxon>
        <taxon>CS clade</taxon>
        <taxon>Chlamydomonadales</taxon>
        <taxon>Volvocaceae</taxon>
        <taxon>Volvox</taxon>
    </lineage>
</organism>
<feature type="compositionally biased region" description="Basic and acidic residues" evidence="3">
    <location>
        <begin position="28"/>
        <end position="37"/>
    </location>
</feature>
<keyword evidence="2" id="KW-0274">FAD</keyword>
<feature type="domain" description="FAD-binding" evidence="4">
    <location>
        <begin position="489"/>
        <end position="538"/>
    </location>
</feature>
<feature type="region of interest" description="Disordered" evidence="3">
    <location>
        <begin position="284"/>
        <end position="308"/>
    </location>
</feature>
<feature type="domain" description="FAD-binding" evidence="4">
    <location>
        <begin position="314"/>
        <end position="429"/>
    </location>
</feature>
<dbReference type="EMBL" id="GL378350">
    <property type="protein sequence ID" value="EFJ46561.1"/>
    <property type="molecule type" value="Genomic_DNA"/>
</dbReference>
<dbReference type="GeneID" id="9628597"/>
<evidence type="ECO:0000313" key="6">
    <source>
        <dbReference type="Proteomes" id="UP000001058"/>
    </source>
</evidence>
<dbReference type="GO" id="GO:0005739">
    <property type="term" value="C:mitochondrion"/>
    <property type="evidence" value="ECO:0007669"/>
    <property type="project" value="TreeGrafter"/>
</dbReference>
<dbReference type="InterPro" id="IPR050641">
    <property type="entry name" value="RIFMO-like"/>
</dbReference>
<protein>
    <recommendedName>
        <fullName evidence="4">FAD-binding domain-containing protein</fullName>
    </recommendedName>
</protein>
<dbReference type="Pfam" id="PF01494">
    <property type="entry name" value="FAD_binding_3"/>
    <property type="match status" value="3"/>
</dbReference>
<dbReference type="AlphaFoldDB" id="D8U132"/>
<feature type="compositionally biased region" description="Pro residues" evidence="3">
    <location>
        <begin position="676"/>
        <end position="686"/>
    </location>
</feature>
<feature type="region of interest" description="Disordered" evidence="3">
    <location>
        <begin position="671"/>
        <end position="702"/>
    </location>
</feature>
<evidence type="ECO:0000256" key="2">
    <source>
        <dbReference type="ARBA" id="ARBA00022827"/>
    </source>
</evidence>
<feature type="region of interest" description="Disordered" evidence="3">
    <location>
        <begin position="833"/>
        <end position="866"/>
    </location>
</feature>
<dbReference type="InParanoid" id="D8U132"/>
<dbReference type="RefSeq" id="XP_002952418.1">
    <property type="nucleotide sequence ID" value="XM_002952372.1"/>
</dbReference>
<dbReference type="PANTHER" id="PTHR43004">
    <property type="entry name" value="TRK SYSTEM POTASSIUM UPTAKE PROTEIN"/>
    <property type="match status" value="1"/>
</dbReference>
<keyword evidence="1" id="KW-0285">Flavoprotein</keyword>
<dbReference type="OrthoDB" id="1716816at2759"/>
<accession>D8U132</accession>
<dbReference type="Gene3D" id="3.30.9.10">
    <property type="entry name" value="D-Amino Acid Oxidase, subunit A, domain 2"/>
    <property type="match status" value="1"/>
</dbReference>
<feature type="domain" description="FAD-binding" evidence="4">
    <location>
        <begin position="87"/>
        <end position="227"/>
    </location>
</feature>
<feature type="region of interest" description="Disordered" evidence="3">
    <location>
        <begin position="16"/>
        <end position="65"/>
    </location>
</feature>
<dbReference type="Proteomes" id="UP000001058">
    <property type="component" value="Unassembled WGS sequence"/>
</dbReference>
<dbReference type="KEGG" id="vcn:VOLCADRAFT_93005"/>
<dbReference type="GO" id="GO:0016709">
    <property type="term" value="F:oxidoreductase activity, acting on paired donors, with incorporation or reduction of molecular oxygen, NAD(P)H as one donor, and incorporation of one atom of oxygen"/>
    <property type="evidence" value="ECO:0007669"/>
    <property type="project" value="UniProtKB-ARBA"/>
</dbReference>
<feature type="compositionally biased region" description="Low complexity" evidence="3">
    <location>
        <begin position="49"/>
        <end position="65"/>
    </location>
</feature>
<dbReference type="FunCoup" id="D8U132">
    <property type="interactions" value="9"/>
</dbReference>
<evidence type="ECO:0000256" key="1">
    <source>
        <dbReference type="ARBA" id="ARBA00022630"/>
    </source>
</evidence>
<reference evidence="5 6" key="1">
    <citation type="journal article" date="2010" name="Science">
        <title>Genomic analysis of organismal complexity in the multicellular green alga Volvox carteri.</title>
        <authorList>
            <person name="Prochnik S.E."/>
            <person name="Umen J."/>
            <person name="Nedelcu A.M."/>
            <person name="Hallmann A."/>
            <person name="Miller S.M."/>
            <person name="Nishii I."/>
            <person name="Ferris P."/>
            <person name="Kuo A."/>
            <person name="Mitros T."/>
            <person name="Fritz-Laylin L.K."/>
            <person name="Hellsten U."/>
            <person name="Chapman J."/>
            <person name="Simakov O."/>
            <person name="Rensing S.A."/>
            <person name="Terry A."/>
            <person name="Pangilinan J."/>
            <person name="Kapitonov V."/>
            <person name="Jurka J."/>
            <person name="Salamov A."/>
            <person name="Shapiro H."/>
            <person name="Schmutz J."/>
            <person name="Grimwood J."/>
            <person name="Lindquist E."/>
            <person name="Lucas S."/>
            <person name="Grigoriev I.V."/>
            <person name="Schmitt R."/>
            <person name="Kirk D."/>
            <person name="Rokhsar D.S."/>
        </authorList>
    </citation>
    <scope>NUCLEOTIDE SEQUENCE [LARGE SCALE GENOMIC DNA]</scope>
    <source>
        <strain evidence="6">f. Nagariensis / Eve</strain>
    </source>
</reference>
<dbReference type="STRING" id="3068.D8U132"/>
<evidence type="ECO:0000259" key="4">
    <source>
        <dbReference type="Pfam" id="PF01494"/>
    </source>
</evidence>
<dbReference type="InterPro" id="IPR036188">
    <property type="entry name" value="FAD/NAD-bd_sf"/>
</dbReference>
<proteinExistence type="predicted"/>
<dbReference type="eggNOG" id="KOG3855">
    <property type="taxonomic scope" value="Eukaryota"/>
</dbReference>
<dbReference type="Gene3D" id="3.40.30.120">
    <property type="match status" value="1"/>
</dbReference>
<dbReference type="GO" id="GO:0006744">
    <property type="term" value="P:ubiquinone biosynthetic process"/>
    <property type="evidence" value="ECO:0007669"/>
    <property type="project" value="TreeGrafter"/>
</dbReference>
<gene>
    <name evidence="5" type="ORF">VOLCADRAFT_93005</name>
</gene>
<evidence type="ECO:0000256" key="3">
    <source>
        <dbReference type="SAM" id="MobiDB-lite"/>
    </source>
</evidence>
<dbReference type="InterPro" id="IPR002938">
    <property type="entry name" value="FAD-bd"/>
</dbReference>
<dbReference type="PANTHER" id="PTHR43004:SF6">
    <property type="entry name" value="FAD_NAD(P)-BINDING OXIDOREDUCTASE FAMILY PROTEIN"/>
    <property type="match status" value="1"/>
</dbReference>